<dbReference type="GO" id="GO:0004672">
    <property type="term" value="F:protein kinase activity"/>
    <property type="evidence" value="ECO:0007669"/>
    <property type="project" value="UniProtKB-ARBA"/>
</dbReference>
<name>I5B0D3_9BACT</name>
<dbReference type="HOGENOM" id="CLU_162532_1_0_7"/>
<keyword evidence="4" id="KW-1185">Reference proteome</keyword>
<evidence type="ECO:0000313" key="4">
    <source>
        <dbReference type="Proteomes" id="UP000005778"/>
    </source>
</evidence>
<organism evidence="3 4">
    <name type="scientific">Desulfobacter postgatei 2ac9</name>
    <dbReference type="NCBI Taxonomy" id="879212"/>
    <lineage>
        <taxon>Bacteria</taxon>
        <taxon>Pseudomonadati</taxon>
        <taxon>Thermodesulfobacteriota</taxon>
        <taxon>Desulfobacteria</taxon>
        <taxon>Desulfobacterales</taxon>
        <taxon>Desulfobacteraceae</taxon>
        <taxon>Desulfobacter</taxon>
    </lineage>
</organism>
<gene>
    <name evidence="3" type="ORF">DespoDRAFT_00969</name>
</gene>
<dbReference type="EMBL" id="CM001488">
    <property type="protein sequence ID" value="EIM62946.1"/>
    <property type="molecule type" value="Genomic_DNA"/>
</dbReference>
<dbReference type="InterPro" id="IPR036641">
    <property type="entry name" value="HPT_dom_sf"/>
</dbReference>
<dbReference type="PROSITE" id="PS50894">
    <property type="entry name" value="HPT"/>
    <property type="match status" value="1"/>
</dbReference>
<dbReference type="Gene3D" id="1.20.120.160">
    <property type="entry name" value="HPT domain"/>
    <property type="match status" value="1"/>
</dbReference>
<evidence type="ECO:0000259" key="2">
    <source>
        <dbReference type="PROSITE" id="PS50894"/>
    </source>
</evidence>
<dbReference type="CDD" id="cd00088">
    <property type="entry name" value="HPT"/>
    <property type="match status" value="1"/>
</dbReference>
<reference evidence="3 4" key="1">
    <citation type="submission" date="2011-09" db="EMBL/GenBank/DDBJ databases">
        <authorList>
            <consortium name="US DOE Joint Genome Institute (JGI-PGF)"/>
            <person name="Lucas S."/>
            <person name="Han J."/>
            <person name="Lapidus A."/>
            <person name="Cheng J.-F."/>
            <person name="Goodwin L."/>
            <person name="Pitluck S."/>
            <person name="Peters L."/>
            <person name="Land M.L."/>
            <person name="Hauser L."/>
            <person name="Orellana R."/>
            <person name="Lovley D."/>
            <person name="Woyke T.J."/>
        </authorList>
    </citation>
    <scope>NUCLEOTIDE SEQUENCE [LARGE SCALE GENOMIC DNA]</scope>
    <source>
        <strain evidence="3 4">2ac9</strain>
    </source>
</reference>
<feature type="domain" description="HPt" evidence="2">
    <location>
        <begin position="13"/>
        <end position="106"/>
    </location>
</feature>
<dbReference type="AlphaFoldDB" id="I5B0D3"/>
<dbReference type="RefSeq" id="WP_004071797.1">
    <property type="nucleotide sequence ID" value="NZ_CM001488.1"/>
</dbReference>
<dbReference type="Pfam" id="PF01627">
    <property type="entry name" value="Hpt"/>
    <property type="match status" value="1"/>
</dbReference>
<dbReference type="Proteomes" id="UP000005778">
    <property type="component" value="Chromosome"/>
</dbReference>
<dbReference type="SMART" id="SM00073">
    <property type="entry name" value="HPT"/>
    <property type="match status" value="1"/>
</dbReference>
<accession>I5B0D3</accession>
<dbReference type="eggNOG" id="COG2198">
    <property type="taxonomic scope" value="Bacteria"/>
</dbReference>
<keyword evidence="1" id="KW-0597">Phosphoprotein</keyword>
<dbReference type="STRING" id="879212.DespoDRAFT_00969"/>
<evidence type="ECO:0000256" key="1">
    <source>
        <dbReference type="PROSITE-ProRule" id="PRU00110"/>
    </source>
</evidence>
<dbReference type="SUPFAM" id="SSF47226">
    <property type="entry name" value="Histidine-containing phosphotransfer domain, HPT domain"/>
    <property type="match status" value="1"/>
</dbReference>
<protein>
    <submittedName>
        <fullName evidence="3">HPt domain-containing protein</fullName>
    </submittedName>
</protein>
<feature type="modified residue" description="Phosphohistidine" evidence="1">
    <location>
        <position position="52"/>
    </location>
</feature>
<dbReference type="GO" id="GO:0000160">
    <property type="term" value="P:phosphorelay signal transduction system"/>
    <property type="evidence" value="ECO:0007669"/>
    <property type="project" value="InterPro"/>
</dbReference>
<sequence>MNFRNIESFLSIDTDEAEKLGRLLAGILTSDLEKIRRGIRENDPESIRFVAHSIKGASGNLGFESLSQLAAVMETRTRAGRLDGLEDLLLEMQHLLEKLEESLSGK</sequence>
<evidence type="ECO:0000313" key="3">
    <source>
        <dbReference type="EMBL" id="EIM62946.1"/>
    </source>
</evidence>
<dbReference type="OrthoDB" id="5422474at2"/>
<dbReference type="InterPro" id="IPR008207">
    <property type="entry name" value="Sig_transdc_His_kin_Hpt_dom"/>
</dbReference>
<proteinExistence type="predicted"/>
<reference evidence="3 4" key="2">
    <citation type="submission" date="2012-02" db="EMBL/GenBank/DDBJ databases">
        <title>Improved High-Quality Draft sequence of Desulfobacter postgatei 2ac9.</title>
        <authorList>
            <consortium name="US DOE Joint Genome Institute"/>
            <person name="Lucas S."/>
            <person name="Han J."/>
            <person name="Lapidus A."/>
            <person name="Cheng J.-F."/>
            <person name="Goodwin L."/>
            <person name="Pitluck S."/>
            <person name="Peters L."/>
            <person name="Ovchinnikova G."/>
            <person name="Held B."/>
            <person name="Detter J.C."/>
            <person name="Han C."/>
            <person name="Tapia R."/>
            <person name="Land M."/>
            <person name="Hauser L."/>
            <person name="Kyrpides N."/>
            <person name="Ivanova N."/>
            <person name="Pagani I."/>
            <person name="Orellana R."/>
            <person name="Lovley D."/>
            <person name="Woyke T."/>
        </authorList>
    </citation>
    <scope>NUCLEOTIDE SEQUENCE [LARGE SCALE GENOMIC DNA]</scope>
    <source>
        <strain evidence="3 4">2ac9</strain>
    </source>
</reference>